<evidence type="ECO:0000313" key="2">
    <source>
        <dbReference type="EMBL" id="MDS0256024.1"/>
    </source>
</evidence>
<sequence>MNLSEDWGMLSTAVAGIAGILYAVLDGDIFMGVLAILVIRLAYEIVELRSHIREVES</sequence>
<reference evidence="2 3" key="1">
    <citation type="submission" date="2022-06" db="EMBL/GenBank/DDBJ databases">
        <title>Haloarcula sp. a new haloarchaeum isolate from saline soil.</title>
        <authorList>
            <person name="Strakova D."/>
            <person name="Galisteo C."/>
            <person name="Sanchez-Porro C."/>
            <person name="Ventosa A."/>
        </authorList>
    </citation>
    <scope>NUCLEOTIDE SEQUENCE [LARGE SCALE GENOMIC DNA]</scope>
    <source>
        <strain evidence="2 3">JCM 15760</strain>
    </source>
</reference>
<evidence type="ECO:0000256" key="1">
    <source>
        <dbReference type="SAM" id="Phobius"/>
    </source>
</evidence>
<name>A0ABU2F653_HALAR</name>
<keyword evidence="1" id="KW-0472">Membrane</keyword>
<comment type="caution">
    <text evidence="2">The sequence shown here is derived from an EMBL/GenBank/DDBJ whole genome shotgun (WGS) entry which is preliminary data.</text>
</comment>
<proteinExistence type="predicted"/>
<accession>A0ABU2F653</accession>
<protein>
    <submittedName>
        <fullName evidence="2">Uncharacterized protein</fullName>
    </submittedName>
</protein>
<evidence type="ECO:0000313" key="3">
    <source>
        <dbReference type="Proteomes" id="UP001248536"/>
    </source>
</evidence>
<keyword evidence="3" id="KW-1185">Reference proteome</keyword>
<dbReference type="RefSeq" id="WP_311241383.1">
    <property type="nucleotide sequence ID" value="NZ_BAABDY010000009.1"/>
</dbReference>
<gene>
    <name evidence="2" type="ORF">NC662_20205</name>
</gene>
<keyword evidence="1" id="KW-0812">Transmembrane</keyword>
<feature type="transmembrane region" description="Helical" evidence="1">
    <location>
        <begin position="20"/>
        <end position="43"/>
    </location>
</feature>
<organism evidence="2 3">
    <name type="scientific">Haloarcula argentinensis</name>
    <dbReference type="NCBI Taxonomy" id="43776"/>
    <lineage>
        <taxon>Archaea</taxon>
        <taxon>Methanobacteriati</taxon>
        <taxon>Methanobacteriota</taxon>
        <taxon>Stenosarchaea group</taxon>
        <taxon>Halobacteria</taxon>
        <taxon>Halobacteriales</taxon>
        <taxon>Haloarculaceae</taxon>
        <taxon>Haloarcula</taxon>
    </lineage>
</organism>
<dbReference type="Proteomes" id="UP001248536">
    <property type="component" value="Unassembled WGS sequence"/>
</dbReference>
<keyword evidence="1" id="KW-1133">Transmembrane helix</keyword>
<dbReference type="EMBL" id="JAMQCP010000007">
    <property type="protein sequence ID" value="MDS0256024.1"/>
    <property type="molecule type" value="Genomic_DNA"/>
</dbReference>